<sequence length="146" mass="15879">MNKSDSIVEIAKALSAFQAEVKQPEKTAANPFFKSSYVPLEEVVKTINTFGPKHGLSFTQWPSTNEQGKPGVATLLLHSSGEYIEYDPVYMKSDKDTAQGAGSVISYLKRYALSAIYGITSDEDDDGNNATGNGATNKKQTKNDDF</sequence>
<name>A0ABV7KT80_PLAOK</name>
<evidence type="ECO:0000313" key="3">
    <source>
        <dbReference type="Proteomes" id="UP001595625"/>
    </source>
</evidence>
<reference evidence="3" key="1">
    <citation type="journal article" date="2019" name="Int. J. Syst. Evol. Microbiol.">
        <title>The Global Catalogue of Microorganisms (GCM) 10K type strain sequencing project: providing services to taxonomists for standard genome sequencing and annotation.</title>
        <authorList>
            <consortium name="The Broad Institute Genomics Platform"/>
            <consortium name="The Broad Institute Genome Sequencing Center for Infectious Disease"/>
            <person name="Wu L."/>
            <person name="Ma J."/>
        </authorList>
    </citation>
    <scope>NUCLEOTIDE SEQUENCE [LARGE SCALE GENOMIC DNA]</scope>
    <source>
        <strain evidence="3">CCM 320</strain>
    </source>
</reference>
<protein>
    <submittedName>
        <fullName evidence="2">ERF family protein</fullName>
    </submittedName>
</protein>
<dbReference type="Proteomes" id="UP001595625">
    <property type="component" value="Unassembled WGS sequence"/>
</dbReference>
<comment type="caution">
    <text evidence="2">The sequence shown here is derived from an EMBL/GenBank/DDBJ whole genome shotgun (WGS) entry which is preliminary data.</text>
</comment>
<dbReference type="RefSeq" id="WP_117313858.1">
    <property type="nucleotide sequence ID" value="NZ_JBHRUJ010000028.1"/>
</dbReference>
<dbReference type="Pfam" id="PF04404">
    <property type="entry name" value="ERF"/>
    <property type="match status" value="1"/>
</dbReference>
<evidence type="ECO:0000313" key="2">
    <source>
        <dbReference type="EMBL" id="MFC3212697.1"/>
    </source>
</evidence>
<feature type="region of interest" description="Disordered" evidence="1">
    <location>
        <begin position="120"/>
        <end position="146"/>
    </location>
</feature>
<gene>
    <name evidence="2" type="ORF">ACFOEJ_16635</name>
</gene>
<organism evidence="2 3">
    <name type="scientific">Planomicrobium okeanokoites</name>
    <name type="common">Planococcus okeanokoites</name>
    <name type="synonym">Flavobacterium okeanokoites</name>
    <dbReference type="NCBI Taxonomy" id="244"/>
    <lineage>
        <taxon>Bacteria</taxon>
        <taxon>Bacillati</taxon>
        <taxon>Bacillota</taxon>
        <taxon>Bacilli</taxon>
        <taxon>Bacillales</taxon>
        <taxon>Caryophanaceae</taxon>
        <taxon>Planomicrobium</taxon>
    </lineage>
</organism>
<accession>A0ABV7KT80</accession>
<dbReference type="EMBL" id="JBHRUJ010000028">
    <property type="protein sequence ID" value="MFC3212697.1"/>
    <property type="molecule type" value="Genomic_DNA"/>
</dbReference>
<feature type="compositionally biased region" description="Low complexity" evidence="1">
    <location>
        <begin position="128"/>
        <end position="137"/>
    </location>
</feature>
<evidence type="ECO:0000256" key="1">
    <source>
        <dbReference type="SAM" id="MobiDB-lite"/>
    </source>
</evidence>
<dbReference type="InterPro" id="IPR007499">
    <property type="entry name" value="ERF_bacteria_virus"/>
</dbReference>
<proteinExistence type="predicted"/>
<keyword evidence="3" id="KW-1185">Reference proteome</keyword>